<gene>
    <name evidence="1" type="ORF">CC1_06690</name>
</gene>
<dbReference type="KEGG" id="cct:CC1_06690"/>
<sequence length="30" mass="3460">MISEPLWFLMKMKMPAVSSEELSMPECKGE</sequence>
<evidence type="ECO:0000313" key="1">
    <source>
        <dbReference type="EMBL" id="CBK79558.1"/>
    </source>
</evidence>
<proteinExistence type="predicted"/>
<name>D4J5D7_9FIRM</name>
<protein>
    <submittedName>
        <fullName evidence="1">Uncharacterized protein</fullName>
    </submittedName>
</protein>
<organism evidence="1 2">
    <name type="scientific">Coprococcus catus GD/7</name>
    <dbReference type="NCBI Taxonomy" id="717962"/>
    <lineage>
        <taxon>Bacteria</taxon>
        <taxon>Bacillati</taxon>
        <taxon>Bacillota</taxon>
        <taxon>Clostridia</taxon>
        <taxon>Lachnospirales</taxon>
        <taxon>Lachnospiraceae</taxon>
        <taxon>Coprococcus</taxon>
    </lineage>
</organism>
<dbReference type="STRING" id="717962.CC1_06690"/>
<dbReference type="Proteomes" id="UP000008798">
    <property type="component" value="Chromosome"/>
</dbReference>
<dbReference type="HOGENOM" id="CLU_3402987_0_0_9"/>
<accession>D4J5D7</accession>
<evidence type="ECO:0000313" key="2">
    <source>
        <dbReference type="Proteomes" id="UP000008798"/>
    </source>
</evidence>
<dbReference type="EMBL" id="FP929038">
    <property type="protein sequence ID" value="CBK79558.1"/>
    <property type="molecule type" value="Genomic_DNA"/>
</dbReference>
<reference evidence="1 2" key="2">
    <citation type="submission" date="2010-03" db="EMBL/GenBank/DDBJ databases">
        <authorList>
            <person name="Pajon A."/>
        </authorList>
    </citation>
    <scope>NUCLEOTIDE SEQUENCE [LARGE SCALE GENOMIC DNA]</scope>
    <source>
        <strain evidence="1 2">GD/7</strain>
    </source>
</reference>
<reference evidence="1 2" key="1">
    <citation type="submission" date="2010-03" db="EMBL/GenBank/DDBJ databases">
        <title>The genome sequence of Coprococcus catus GD/7.</title>
        <authorList>
            <consortium name="metaHIT consortium -- http://www.metahit.eu/"/>
            <person name="Pajon A."/>
            <person name="Turner K."/>
            <person name="Parkhill J."/>
            <person name="Duncan S."/>
            <person name="Flint H."/>
        </authorList>
    </citation>
    <scope>NUCLEOTIDE SEQUENCE [LARGE SCALE GENOMIC DNA]</scope>
    <source>
        <strain evidence="1 2">GD/7</strain>
    </source>
</reference>
<dbReference type="AlphaFoldDB" id="D4J5D7"/>